<evidence type="ECO:0000256" key="1">
    <source>
        <dbReference type="SAM" id="Coils"/>
    </source>
</evidence>
<sequence>MTKFNVGDKVVPISKTVGGYGRLEESCAWNRVKSNKKPFLYVTGFEENDKFYICGVEEGRGIDFFNESDLIPYKKETKNERITTLENEVAELKLIVHELRERPQLTTVINNATQGPSTTNTVEDIIEFEGNQYCKVDRKACEGDVVIITNEAEETCEIQKNKPYKVDEHNQIAGSTHPYRYKVYRDQYNRTPETVDVYELIEGGLNPQIPIVDEMIEPLTPNQQRAAIIEKAKQFVEEKLKLLISYDFVVINNGTKLYSRQRFQEFKLTTTKCSPNDVFNEHIGKAIALGRALGLDVSEFEQAAQPTEFTKGQIVVGGSTYREPREVTKVTHDDHVYRKPIGGNDFDDSWCNAKYLTIINDTNA</sequence>
<evidence type="ECO:0000313" key="2">
    <source>
        <dbReference type="EMBL" id="TKI53134.1"/>
    </source>
</evidence>
<protein>
    <submittedName>
        <fullName evidence="2">Uncharacterized protein</fullName>
    </submittedName>
</protein>
<organism evidence="2 3">
    <name type="scientific">Lysinibacillus mangiferihumi</name>
    <dbReference type="NCBI Taxonomy" id="1130819"/>
    <lineage>
        <taxon>Bacteria</taxon>
        <taxon>Bacillati</taxon>
        <taxon>Bacillota</taxon>
        <taxon>Bacilli</taxon>
        <taxon>Bacillales</taxon>
        <taxon>Bacillaceae</taxon>
        <taxon>Lysinibacillus</taxon>
    </lineage>
</organism>
<feature type="non-terminal residue" evidence="2">
    <location>
        <position position="364"/>
    </location>
</feature>
<keyword evidence="3" id="KW-1185">Reference proteome</keyword>
<reference evidence="2 3" key="1">
    <citation type="submission" date="2019-04" db="EMBL/GenBank/DDBJ databases">
        <title>Lysinibacillus genome sequencing.</title>
        <authorList>
            <person name="Dunlap C."/>
        </authorList>
    </citation>
    <scope>NUCLEOTIDE SEQUENCE [LARGE SCALE GENOMIC DNA]</scope>
    <source>
        <strain evidence="2 3">CCTCC AB 2010389</strain>
    </source>
</reference>
<dbReference type="Proteomes" id="UP000308744">
    <property type="component" value="Unassembled WGS sequence"/>
</dbReference>
<accession>A0A4U2XZR5</accession>
<feature type="coiled-coil region" evidence="1">
    <location>
        <begin position="75"/>
        <end position="102"/>
    </location>
</feature>
<name>A0A4U2XZR5_9BACI</name>
<comment type="caution">
    <text evidence="2">The sequence shown here is derived from an EMBL/GenBank/DDBJ whole genome shotgun (WGS) entry which is preliminary data.</text>
</comment>
<gene>
    <name evidence="2" type="ORF">FC756_25655</name>
</gene>
<dbReference type="EMBL" id="SZPU01000133">
    <property type="protein sequence ID" value="TKI53134.1"/>
    <property type="molecule type" value="Genomic_DNA"/>
</dbReference>
<keyword evidence="1" id="KW-0175">Coiled coil</keyword>
<evidence type="ECO:0000313" key="3">
    <source>
        <dbReference type="Proteomes" id="UP000308744"/>
    </source>
</evidence>
<dbReference type="AlphaFoldDB" id="A0A4U2XZR5"/>
<proteinExistence type="predicted"/>